<keyword evidence="1" id="KW-1133">Transmembrane helix</keyword>
<comment type="caution">
    <text evidence="2">The sequence shown here is derived from an EMBL/GenBank/DDBJ whole genome shotgun (WGS) entry which is preliminary data.</text>
</comment>
<keyword evidence="1" id="KW-0472">Membrane</keyword>
<name>A0A1D2MQY5_ORCCI</name>
<accession>A0A1D2MQY5</accession>
<feature type="transmembrane region" description="Helical" evidence="1">
    <location>
        <begin position="125"/>
        <end position="145"/>
    </location>
</feature>
<evidence type="ECO:0000256" key="1">
    <source>
        <dbReference type="SAM" id="Phobius"/>
    </source>
</evidence>
<keyword evidence="1" id="KW-0812">Transmembrane</keyword>
<proteinExistence type="predicted"/>
<evidence type="ECO:0000313" key="2">
    <source>
        <dbReference type="EMBL" id="ODM95291.1"/>
    </source>
</evidence>
<feature type="transmembrane region" description="Helical" evidence="1">
    <location>
        <begin position="40"/>
        <end position="61"/>
    </location>
</feature>
<dbReference type="OMA" id="HEVPTIR"/>
<dbReference type="Proteomes" id="UP000094527">
    <property type="component" value="Unassembled WGS sequence"/>
</dbReference>
<dbReference type="AlphaFoldDB" id="A0A1D2MQY5"/>
<sequence length="212" mass="24248">MAEDPKTSLVYLVESDILLHSRITKLSFRKDPHYFAGRAGIIRILNLFISVLSVCLVIPGFHAETVTDTELIRKMGSDSFSGYRASAYSFVSLSAGGVTILITVVFLVLLFLFMEVRCDLLWERINQKAHVVACIFSVVAAFANVMSIHDVQYKNCKTPRCLDEKYHDTKVTKYEEVFYPPYFFQHYVAFIGFLTNAMLYSIASRLWLRNDD</sequence>
<gene>
    <name evidence="2" type="ORF">Ocin01_11398</name>
</gene>
<keyword evidence="3" id="KW-1185">Reference proteome</keyword>
<organism evidence="2 3">
    <name type="scientific">Orchesella cincta</name>
    <name type="common">Springtail</name>
    <name type="synonym">Podura cincta</name>
    <dbReference type="NCBI Taxonomy" id="48709"/>
    <lineage>
        <taxon>Eukaryota</taxon>
        <taxon>Metazoa</taxon>
        <taxon>Ecdysozoa</taxon>
        <taxon>Arthropoda</taxon>
        <taxon>Hexapoda</taxon>
        <taxon>Collembola</taxon>
        <taxon>Entomobryomorpha</taxon>
        <taxon>Entomobryoidea</taxon>
        <taxon>Orchesellidae</taxon>
        <taxon>Orchesellinae</taxon>
        <taxon>Orchesella</taxon>
    </lineage>
</organism>
<feature type="transmembrane region" description="Helical" evidence="1">
    <location>
        <begin position="87"/>
        <end position="113"/>
    </location>
</feature>
<protein>
    <submittedName>
        <fullName evidence="2">Uncharacterized protein</fullName>
    </submittedName>
</protein>
<feature type="transmembrane region" description="Helical" evidence="1">
    <location>
        <begin position="187"/>
        <end position="208"/>
    </location>
</feature>
<evidence type="ECO:0000313" key="3">
    <source>
        <dbReference type="Proteomes" id="UP000094527"/>
    </source>
</evidence>
<dbReference type="EMBL" id="LJIJ01000689">
    <property type="protein sequence ID" value="ODM95291.1"/>
    <property type="molecule type" value="Genomic_DNA"/>
</dbReference>
<reference evidence="2 3" key="1">
    <citation type="journal article" date="2016" name="Genome Biol. Evol.">
        <title>Gene Family Evolution Reflects Adaptation to Soil Environmental Stressors in the Genome of the Collembolan Orchesella cincta.</title>
        <authorList>
            <person name="Faddeeva-Vakhrusheva A."/>
            <person name="Derks M.F."/>
            <person name="Anvar S.Y."/>
            <person name="Agamennone V."/>
            <person name="Suring W."/>
            <person name="Smit S."/>
            <person name="van Straalen N.M."/>
            <person name="Roelofs D."/>
        </authorList>
    </citation>
    <scope>NUCLEOTIDE SEQUENCE [LARGE SCALE GENOMIC DNA]</scope>
    <source>
        <tissue evidence="2">Mixed pool</tissue>
    </source>
</reference>
<dbReference type="Gene3D" id="1.20.1070.10">
    <property type="entry name" value="Rhodopsin 7-helix transmembrane proteins"/>
    <property type="match status" value="1"/>
</dbReference>